<feature type="region of interest" description="Disordered" evidence="1">
    <location>
        <begin position="168"/>
        <end position="198"/>
    </location>
</feature>
<feature type="compositionally biased region" description="Polar residues" evidence="1">
    <location>
        <begin position="168"/>
        <end position="180"/>
    </location>
</feature>
<evidence type="ECO:0000256" key="1">
    <source>
        <dbReference type="SAM" id="MobiDB-lite"/>
    </source>
</evidence>
<accession>A0A6A5SJM5</accession>
<evidence type="ECO:0000313" key="3">
    <source>
        <dbReference type="EMBL" id="KAF1940865.1"/>
    </source>
</evidence>
<evidence type="ECO:0000313" key="4">
    <source>
        <dbReference type="Proteomes" id="UP000800038"/>
    </source>
</evidence>
<proteinExistence type="predicted"/>
<gene>
    <name evidence="3" type="ORF">EJ02DRAFT_455663</name>
</gene>
<sequence>MTSTSRSLQNSWNTAWATAPPSACQTLRNLNNQIAWGQSCVFAEENSDPTPFSINTACMPWVTSNIYPSPSAFYSPATACPDSWTAVATQTSGGDWIKGETALQCCPGGFDSDGGSGCRPGSGESWPVVECGEADAEENKMRTYVGVSWPAGVTASVGALQLRYQGSDVRSVNPTDSSPAETGRSGSGSESGEGGGEGGLSTGTIAGIAIAITLVLIIGALAAFLLWRRRKHRKTALLASKGPGGEKAGRGASGSVQSTAHHSIAKAPIEVTAAGTGRVQYETPEWNVEMDATEAERQKLVTAYHTPISASTADSGTKAAELGGMARVARKPIAPVEIDSTPVIPEVGDAYIPYRPGAER</sequence>
<protein>
    <submittedName>
        <fullName evidence="3">Uncharacterized protein</fullName>
    </submittedName>
</protein>
<keyword evidence="2" id="KW-0472">Membrane</keyword>
<dbReference type="EMBL" id="ML976056">
    <property type="protein sequence ID" value="KAF1940865.1"/>
    <property type="molecule type" value="Genomic_DNA"/>
</dbReference>
<feature type="region of interest" description="Disordered" evidence="1">
    <location>
        <begin position="237"/>
        <end position="261"/>
    </location>
</feature>
<dbReference type="CDD" id="cd12087">
    <property type="entry name" value="TM_EGFR-like"/>
    <property type="match status" value="1"/>
</dbReference>
<dbReference type="AlphaFoldDB" id="A0A6A5SJM5"/>
<keyword evidence="2" id="KW-1133">Transmembrane helix</keyword>
<keyword evidence="2" id="KW-0812">Transmembrane</keyword>
<organism evidence="3 4">
    <name type="scientific">Clathrospora elynae</name>
    <dbReference type="NCBI Taxonomy" id="706981"/>
    <lineage>
        <taxon>Eukaryota</taxon>
        <taxon>Fungi</taxon>
        <taxon>Dikarya</taxon>
        <taxon>Ascomycota</taxon>
        <taxon>Pezizomycotina</taxon>
        <taxon>Dothideomycetes</taxon>
        <taxon>Pleosporomycetidae</taxon>
        <taxon>Pleosporales</taxon>
        <taxon>Diademaceae</taxon>
        <taxon>Clathrospora</taxon>
    </lineage>
</organism>
<evidence type="ECO:0000256" key="2">
    <source>
        <dbReference type="SAM" id="Phobius"/>
    </source>
</evidence>
<keyword evidence="4" id="KW-1185">Reference proteome</keyword>
<feature type="compositionally biased region" description="Gly residues" evidence="1">
    <location>
        <begin position="185"/>
        <end position="198"/>
    </location>
</feature>
<feature type="transmembrane region" description="Helical" evidence="2">
    <location>
        <begin position="205"/>
        <end position="227"/>
    </location>
</feature>
<dbReference type="Proteomes" id="UP000800038">
    <property type="component" value="Unassembled WGS sequence"/>
</dbReference>
<dbReference type="OrthoDB" id="5429716at2759"/>
<name>A0A6A5SJM5_9PLEO</name>
<reference evidence="3" key="1">
    <citation type="journal article" date="2020" name="Stud. Mycol.">
        <title>101 Dothideomycetes genomes: a test case for predicting lifestyles and emergence of pathogens.</title>
        <authorList>
            <person name="Haridas S."/>
            <person name="Albert R."/>
            <person name="Binder M."/>
            <person name="Bloem J."/>
            <person name="Labutti K."/>
            <person name="Salamov A."/>
            <person name="Andreopoulos B."/>
            <person name="Baker S."/>
            <person name="Barry K."/>
            <person name="Bills G."/>
            <person name="Bluhm B."/>
            <person name="Cannon C."/>
            <person name="Castanera R."/>
            <person name="Culley D."/>
            <person name="Daum C."/>
            <person name="Ezra D."/>
            <person name="Gonzalez J."/>
            <person name="Henrissat B."/>
            <person name="Kuo A."/>
            <person name="Liang C."/>
            <person name="Lipzen A."/>
            <person name="Lutzoni F."/>
            <person name="Magnuson J."/>
            <person name="Mondo S."/>
            <person name="Nolan M."/>
            <person name="Ohm R."/>
            <person name="Pangilinan J."/>
            <person name="Park H.-J."/>
            <person name="Ramirez L."/>
            <person name="Alfaro M."/>
            <person name="Sun H."/>
            <person name="Tritt A."/>
            <person name="Yoshinaga Y."/>
            <person name="Zwiers L.-H."/>
            <person name="Turgeon B."/>
            <person name="Goodwin S."/>
            <person name="Spatafora J."/>
            <person name="Crous P."/>
            <person name="Grigoriev I."/>
        </authorList>
    </citation>
    <scope>NUCLEOTIDE SEQUENCE</scope>
    <source>
        <strain evidence="3">CBS 161.51</strain>
    </source>
</reference>